<evidence type="ECO:0000313" key="1">
    <source>
        <dbReference type="EMBL" id="KAI4379347.1"/>
    </source>
</evidence>
<gene>
    <name evidence="1" type="ORF">MLD38_005659</name>
</gene>
<reference evidence="2" key="1">
    <citation type="journal article" date="2023" name="Front. Plant Sci.">
        <title>Chromosomal-level genome assembly of Melastoma candidum provides insights into trichome evolution.</title>
        <authorList>
            <person name="Zhong Y."/>
            <person name="Wu W."/>
            <person name="Sun C."/>
            <person name="Zou P."/>
            <person name="Liu Y."/>
            <person name="Dai S."/>
            <person name="Zhou R."/>
        </authorList>
    </citation>
    <scope>NUCLEOTIDE SEQUENCE [LARGE SCALE GENOMIC DNA]</scope>
</reference>
<name>A0ACB9RJY7_9MYRT</name>
<comment type="caution">
    <text evidence="1">The sequence shown here is derived from an EMBL/GenBank/DDBJ whole genome shotgun (WGS) entry which is preliminary data.</text>
</comment>
<proteinExistence type="predicted"/>
<organism evidence="1 2">
    <name type="scientific">Melastoma candidum</name>
    <dbReference type="NCBI Taxonomy" id="119954"/>
    <lineage>
        <taxon>Eukaryota</taxon>
        <taxon>Viridiplantae</taxon>
        <taxon>Streptophyta</taxon>
        <taxon>Embryophyta</taxon>
        <taxon>Tracheophyta</taxon>
        <taxon>Spermatophyta</taxon>
        <taxon>Magnoliopsida</taxon>
        <taxon>eudicotyledons</taxon>
        <taxon>Gunneridae</taxon>
        <taxon>Pentapetalae</taxon>
        <taxon>rosids</taxon>
        <taxon>malvids</taxon>
        <taxon>Myrtales</taxon>
        <taxon>Melastomataceae</taxon>
        <taxon>Melastomatoideae</taxon>
        <taxon>Melastomateae</taxon>
        <taxon>Melastoma</taxon>
    </lineage>
</organism>
<keyword evidence="2" id="KW-1185">Reference proteome</keyword>
<evidence type="ECO:0000313" key="2">
    <source>
        <dbReference type="Proteomes" id="UP001057402"/>
    </source>
</evidence>
<accession>A0ACB9RJY7</accession>
<dbReference type="EMBL" id="CM042882">
    <property type="protein sequence ID" value="KAI4379347.1"/>
    <property type="molecule type" value="Genomic_DNA"/>
</dbReference>
<sequence length="191" mass="21687">MPPRGFVFIKSSFEVVRKYGFDGLDLDWEYPRTHQKMDNPALLLGERFEIKEEARMTNQPRLTAATFFSADIFLNAVFRSYLVAAIEMNLDWINTMCYDYRGPWDLSAVGVQASLFDPNSNLSSMHGLKSWLKAGLPKEKLIMGLPLYGHSWKLKYPNHTKFVSPAVAKGPGDELMPCSDMQGFIRNITPG</sequence>
<dbReference type="Proteomes" id="UP001057402">
    <property type="component" value="Chromosome 3"/>
</dbReference>
<protein>
    <submittedName>
        <fullName evidence="1">Uncharacterized protein</fullName>
    </submittedName>
</protein>